<dbReference type="GO" id="GO:0005576">
    <property type="term" value="C:extracellular region"/>
    <property type="evidence" value="ECO:0007669"/>
    <property type="project" value="UniProtKB-SubCell"/>
</dbReference>
<evidence type="ECO:0000256" key="14">
    <source>
        <dbReference type="PIRSR" id="PIRSR600823-2"/>
    </source>
</evidence>
<feature type="binding site" evidence="15">
    <location>
        <position position="93"/>
    </location>
    <ligand>
        <name>Ca(2+)</name>
        <dbReference type="ChEBI" id="CHEBI:29108"/>
        <label>1</label>
    </ligand>
</feature>
<keyword evidence="11" id="KW-0873">Pyrrolidone carboxylic acid</keyword>
<reference evidence="20" key="1">
    <citation type="journal article" date="2002" name="Nature">
        <title>The genome sequence and structure of rice chromosome 1.</title>
        <authorList>
            <person name="Sasaki T."/>
            <person name="Matsumoto T."/>
            <person name="Yamamoto K."/>
            <person name="Sakata K."/>
            <person name="Baba T."/>
            <person name="Katayose Y."/>
            <person name="Wu J."/>
            <person name="Niimura Y."/>
            <person name="Cheng Z."/>
            <person name="Nagamura Y."/>
            <person name="Antonio B.A."/>
            <person name="Kanamori H."/>
            <person name="Hosokawa S."/>
            <person name="Masukawa M."/>
            <person name="Arikawa K."/>
            <person name="Chiden Y."/>
            <person name="Hayashi M."/>
            <person name="Okamoto M."/>
            <person name="Ando T."/>
            <person name="Aoki H."/>
            <person name="Arita K."/>
            <person name="Hamada M."/>
            <person name="Harada C."/>
            <person name="Hijishita S."/>
            <person name="Honda M."/>
            <person name="Ichikawa Y."/>
            <person name="Idonuma A."/>
            <person name="Iijima M."/>
            <person name="Ikeda M."/>
            <person name="Ikeno M."/>
            <person name="Itoh S."/>
            <person name="Itoh T."/>
            <person name="Itoh Y."/>
            <person name="Itoh Y."/>
            <person name="Iwabuchi A."/>
            <person name="Kamiya K."/>
            <person name="Karasawa W."/>
            <person name="Katagiri S."/>
            <person name="Kikuta A."/>
            <person name="Kobayashi N."/>
            <person name="Kono I."/>
            <person name="Machita K."/>
            <person name="Maehara T."/>
            <person name="Mizuno H."/>
            <person name="Mizubayashi T."/>
            <person name="Mukai Y."/>
            <person name="Nagasaki H."/>
            <person name="Nakashima M."/>
            <person name="Nakama Y."/>
            <person name="Nakamichi Y."/>
            <person name="Nakamura M."/>
            <person name="Namiki N."/>
            <person name="Negishi M."/>
            <person name="Ohta I."/>
            <person name="Ono N."/>
            <person name="Saji S."/>
            <person name="Sakai K."/>
            <person name="Shibata M."/>
            <person name="Shimokawa T."/>
            <person name="Shomura A."/>
            <person name="Song J."/>
            <person name="Takazaki Y."/>
            <person name="Terasawa K."/>
            <person name="Tsuji K."/>
            <person name="Waki K."/>
            <person name="Yamagata H."/>
            <person name="Yamane H."/>
            <person name="Yoshiki S."/>
            <person name="Yoshihara R."/>
            <person name="Yukawa K."/>
            <person name="Zhong H."/>
            <person name="Iwama H."/>
            <person name="Endo T."/>
            <person name="Ito H."/>
            <person name="Hahn J.H."/>
            <person name="Kim H.I."/>
            <person name="Eun M.Y."/>
            <person name="Yano M."/>
            <person name="Jiang J."/>
            <person name="Gojobori T."/>
        </authorList>
    </citation>
    <scope>NUCLEOTIDE SEQUENCE</scope>
</reference>
<evidence type="ECO:0000259" key="19">
    <source>
        <dbReference type="PROSITE" id="PS50873"/>
    </source>
</evidence>
<feature type="binding site" evidence="15">
    <location>
        <position position="84"/>
    </location>
    <ligand>
        <name>Ca(2+)</name>
        <dbReference type="ChEBI" id="CHEBI:29108"/>
        <label>1</label>
    </ligand>
</feature>
<dbReference type="PANTHER" id="PTHR31388">
    <property type="entry name" value="PEROXIDASE 72-RELATED"/>
    <property type="match status" value="1"/>
</dbReference>
<dbReference type="SUPFAM" id="SSF48113">
    <property type="entry name" value="Heme-dependent peroxidases"/>
    <property type="match status" value="1"/>
</dbReference>
<feature type="binding site" evidence="15">
    <location>
        <position position="211"/>
    </location>
    <ligand>
        <name>Ca(2+)</name>
        <dbReference type="ChEBI" id="CHEBI:29108"/>
        <label>2</label>
    </ligand>
</feature>
<feature type="domain" description="Plant heme peroxidase family profile" evidence="19">
    <location>
        <begin position="42"/>
        <end position="344"/>
    </location>
</feature>
<evidence type="ECO:0000256" key="6">
    <source>
        <dbReference type="ARBA" id="ARBA00022837"/>
    </source>
</evidence>
<dbReference type="PANTHER" id="PTHR31388:SF164">
    <property type="entry name" value="PEROXIDASE 9"/>
    <property type="match status" value="1"/>
</dbReference>
<reference evidence="22" key="4">
    <citation type="journal article" date="2006" name="Nucleic Acids Res.">
        <title>The Rice Annotation Project Database (RAP-DB): hub for Oryza sativa ssp. japonica genome information.</title>
        <authorList>
            <person name="Ohyanagi H."/>
            <person name="Tanaka T."/>
            <person name="Sakai H."/>
            <person name="Shigemoto Y."/>
            <person name="Yamaguchi K."/>
            <person name="Habara T."/>
            <person name="Fujii Y."/>
            <person name="Antonio B.A."/>
            <person name="Nagamura Y."/>
            <person name="Imanishi T."/>
            <person name="Ikeo K."/>
            <person name="Itoh T."/>
            <person name="Gojobori T."/>
            <person name="Sasaki T."/>
        </authorList>
    </citation>
    <scope>NUCLEOTIDE SEQUENCE</scope>
</reference>
<evidence type="ECO:0000256" key="18">
    <source>
        <dbReference type="RuleBase" id="RU362060"/>
    </source>
</evidence>
<comment type="function">
    <text evidence="18">Removal of H(2)O(2), oxidation of toxic reductants, biosynthesis and degradation of lignin, suberization, auxin catabolism, response to environmental stresses such as wounding, pathogen attack and oxidative stress.</text>
</comment>
<feature type="chain" id="PRO_5039737484" description="Peroxidase" evidence="18">
    <location>
        <begin position="24"/>
        <end position="347"/>
    </location>
</feature>
<sequence>MASSKTVLSAIFTASLCFTVALAFPAHHEDLHPVVQSPPKPVLSPDYYKATCPQADEIVVSVLKKAIAKEQRIAASLLRLLFHDCFVQGCDASVLLDDSEEFVSEKKAIPNKNSIRGFEVIDEIKAALEEACPHTVSCADTIALAARGSTVLSGGPYWELPLGRKDSKAAYMKLANKNLPPPNATLHRLVKFFERQGLDKVDLVALSGSHTIGMARCVSFKQRLYNQHRDNQPDKTLERMFYSTLASTCPRNGGDNNLRPLEFATPSKFDNTYYKLLIEGRGLLNSDEVLWTGRDPQIAGLVRSYAENEPLFFEHYVNSITKMGNINPLTGYDGEIRKNCRVVNKKI</sequence>
<keyword evidence="12 18" id="KW-0376">Hydrogen peroxide</keyword>
<evidence type="ECO:0000256" key="12">
    <source>
        <dbReference type="ARBA" id="ARBA00023324"/>
    </source>
</evidence>
<keyword evidence="9 17" id="KW-1015">Disulfide bond</keyword>
<dbReference type="InterPro" id="IPR010255">
    <property type="entry name" value="Haem_peroxidase_sf"/>
</dbReference>
<proteinExistence type="inferred from homology"/>
<dbReference type="Pfam" id="PF00141">
    <property type="entry name" value="peroxidase"/>
    <property type="match status" value="1"/>
</dbReference>
<comment type="similarity">
    <text evidence="2">Belongs to the peroxidase family. Ascorbate peroxidase subfamily.</text>
</comment>
<reference evidence="23" key="8">
    <citation type="submission" date="2008-12" db="EMBL/GenBank/DDBJ databases">
        <title>Improved gene annotation of the rice (Oryza sativa) genomes.</title>
        <authorList>
            <person name="Wang J."/>
            <person name="Li R."/>
            <person name="Fan W."/>
            <person name="Huang Q."/>
            <person name="Zhang J."/>
            <person name="Zhou Y."/>
            <person name="Hu Y."/>
            <person name="Zi S."/>
            <person name="Li J."/>
            <person name="Ni P."/>
            <person name="Zheng H."/>
            <person name="Zhang Y."/>
            <person name="Zhao M."/>
            <person name="Hao Q."/>
            <person name="McDermott J."/>
            <person name="Samudrala R."/>
            <person name="Kristiansen K."/>
            <person name="Wong G.K.-S."/>
        </authorList>
    </citation>
    <scope>NUCLEOTIDE SEQUENCE</scope>
</reference>
<dbReference type="PROSITE" id="PS50873">
    <property type="entry name" value="PEROXIDASE_4"/>
    <property type="match status" value="1"/>
</dbReference>
<keyword evidence="10" id="KW-0325">Glycoprotein</keyword>
<dbReference type="InterPro" id="IPR033905">
    <property type="entry name" value="Secretory_peroxidase"/>
</dbReference>
<keyword evidence="8 15" id="KW-0408">Iron</keyword>
<reference evidence="22" key="5">
    <citation type="journal article" date="2007" name="Genome Res.">
        <title>Curated Genome Annotation of Oryza sativa ssp. japonica and Comparative Genome Analysis with Arabidopsis thaliana.</title>
        <authorList>
            <consortium name="The Rice Annotation Project (RAP)"/>
            <person name="Itoh T."/>
            <person name="Tanaka T."/>
            <person name="Barrero R.A."/>
            <person name="Yamasaki C."/>
            <person name="Fujii Y."/>
            <person name="Hilton P.B."/>
            <person name="Antonio B.A."/>
            <person name="Aono H."/>
            <person name="Apweiler R."/>
            <person name="Bruskiewich R."/>
            <person name="Bureau T."/>
            <person name="Burr F."/>
            <person name="Costa de Oliveira A."/>
            <person name="Fuks G."/>
            <person name="Habara T."/>
            <person name="Haberer G."/>
            <person name="Han B."/>
            <person name="Harada E."/>
            <person name="Hiraki A.T."/>
            <person name="Hirochika H."/>
            <person name="Hoen D."/>
            <person name="Hokari H."/>
            <person name="Hosokawa S."/>
            <person name="Hsing Y."/>
            <person name="Ikawa H."/>
            <person name="Ikeo K."/>
            <person name="Imanishi T."/>
            <person name="Ito Y."/>
            <person name="Jaiswal P."/>
            <person name="Kanno M."/>
            <person name="Kawahara Y."/>
            <person name="Kawamura T."/>
            <person name="Kawashima H."/>
            <person name="Khurana J.P."/>
            <person name="Kikuchi S."/>
            <person name="Komatsu S."/>
            <person name="Koyanagi K.O."/>
            <person name="Kubooka H."/>
            <person name="Lieberherr D."/>
            <person name="Lin Y.C."/>
            <person name="Lonsdale D."/>
            <person name="Matsumoto T."/>
            <person name="Matsuya A."/>
            <person name="McCombie W.R."/>
            <person name="Messing J."/>
            <person name="Miyao A."/>
            <person name="Mulder N."/>
            <person name="Nagamura Y."/>
            <person name="Nam J."/>
            <person name="Namiki N."/>
            <person name="Numa H."/>
            <person name="Nurimoto S."/>
            <person name="O'donovan C."/>
            <person name="Ohyanagi H."/>
            <person name="Okido T."/>
            <person name="Oota S."/>
            <person name="Osato N."/>
            <person name="Palmer L.E."/>
            <person name="Quetier F."/>
            <person name="Raghuvanshi S."/>
            <person name="Saichi N."/>
            <person name="Sakai H."/>
            <person name="Sakai Y."/>
            <person name="Sakata K."/>
            <person name="Sakurai T."/>
            <person name="Sato F."/>
            <person name="Sato Y."/>
            <person name="Schoof H."/>
            <person name="Seki M."/>
            <person name="Shibata M."/>
            <person name="Shimizu Y."/>
            <person name="Shinozaki K."/>
            <person name="Shinso Y."/>
            <person name="Singh N.K."/>
            <person name="Smith-White B."/>
            <person name="Takeda J."/>
            <person name="Tanino M."/>
            <person name="Tatusova T."/>
            <person name="Thongjuea S."/>
            <person name="Todokoro F."/>
            <person name="Tsugane M."/>
            <person name="Tyagi A.K."/>
            <person name="Vanavichit A."/>
            <person name="Wang A."/>
            <person name="Wing R.A."/>
            <person name="Yamaguchi K."/>
            <person name="Yamamoto M."/>
            <person name="Yamamoto N."/>
            <person name="Yu Y."/>
            <person name="Zhang H."/>
            <person name="Zhao Q."/>
            <person name="Higo K."/>
            <person name="Burr B."/>
            <person name="Gojobori T."/>
            <person name="Sasaki T."/>
        </authorList>
    </citation>
    <scope>NUCLEOTIDE SEQUENCE</scope>
</reference>
<organism evidence="23">
    <name type="scientific">Oryza sativa subsp. japonica</name>
    <name type="common">Rice</name>
    <dbReference type="NCBI Taxonomy" id="39947"/>
    <lineage>
        <taxon>Eukaryota</taxon>
        <taxon>Viridiplantae</taxon>
        <taxon>Streptophyta</taxon>
        <taxon>Embryophyta</taxon>
        <taxon>Tracheophyta</taxon>
        <taxon>Spermatophyta</taxon>
        <taxon>Magnoliopsida</taxon>
        <taxon>Liliopsida</taxon>
        <taxon>Poales</taxon>
        <taxon>Poaceae</taxon>
        <taxon>BOP clade</taxon>
        <taxon>Oryzoideae</taxon>
        <taxon>Oryzeae</taxon>
        <taxon>Oryzinae</taxon>
        <taxon>Oryza</taxon>
        <taxon>Oryza sativa</taxon>
    </lineage>
</organism>
<dbReference type="EMBL" id="CM000138">
    <property type="protein sequence ID" value="EAZ11329.1"/>
    <property type="molecule type" value="Genomic_DNA"/>
</dbReference>
<name>A0A8J8YSK2_ORYSJ</name>
<evidence type="ECO:0000256" key="2">
    <source>
        <dbReference type="ARBA" id="ARBA00006873"/>
    </source>
</evidence>
<dbReference type="KEGG" id="osa:4325127"/>
<dbReference type="EC" id="1.11.1.7" evidence="18"/>
<evidence type="ECO:0000256" key="11">
    <source>
        <dbReference type="ARBA" id="ARBA00023283"/>
    </source>
</evidence>
<feature type="binding site" description="axial binding residue" evidence="15">
    <location>
        <position position="210"/>
    </location>
    <ligand>
        <name>heme b</name>
        <dbReference type="ChEBI" id="CHEBI:60344"/>
    </ligand>
    <ligandPart>
        <name>Fe</name>
        <dbReference type="ChEBI" id="CHEBI:18248"/>
    </ligandPart>
</feature>
<comment type="cofactor">
    <cofactor evidence="15 18">
        <name>Ca(2+)</name>
        <dbReference type="ChEBI" id="CHEBI:29108"/>
    </cofactor>
    <text evidence="15 18">Binds 2 calcium ions per subunit.</text>
</comment>
<evidence type="ECO:0000256" key="9">
    <source>
        <dbReference type="ARBA" id="ARBA00023157"/>
    </source>
</evidence>
<comment type="cofactor">
    <cofactor evidence="15 18">
        <name>heme b</name>
        <dbReference type="ChEBI" id="CHEBI:60344"/>
    </cofactor>
    <text evidence="15 18">Binds 1 heme b (iron(II)-protoporphyrin IX) group per subunit.</text>
</comment>
<evidence type="ECO:0000256" key="7">
    <source>
        <dbReference type="ARBA" id="ARBA00023002"/>
    </source>
</evidence>
<evidence type="ECO:0000313" key="22">
    <source>
        <dbReference type="EMBL" id="BAF04569.1"/>
    </source>
</evidence>
<dbReference type="EMBL" id="AP001383">
    <property type="protein sequence ID" value="BAA92497.1"/>
    <property type="molecule type" value="Genomic_DNA"/>
</dbReference>
<comment type="subcellular location">
    <subcellularLocation>
        <location evidence="18">Secreted</location>
    </subcellularLocation>
</comment>
<dbReference type="Proteomes" id="UP000007752">
    <property type="component" value="Chromosome 1"/>
</dbReference>
<feature type="disulfide bond" evidence="17">
    <location>
        <begin position="138"/>
        <end position="340"/>
    </location>
</feature>
<dbReference type="HOGENOM" id="CLU_010543_0_1_1"/>
<dbReference type="GO" id="GO:0020037">
    <property type="term" value="F:heme binding"/>
    <property type="evidence" value="ECO:0007669"/>
    <property type="project" value="UniProtKB-UniRule"/>
</dbReference>
<evidence type="ECO:0000256" key="15">
    <source>
        <dbReference type="PIRSR" id="PIRSR600823-3"/>
    </source>
</evidence>
<keyword evidence="6 15" id="KW-0106">Calcium</keyword>
<evidence type="ECO:0000313" key="24">
    <source>
        <dbReference type="Proteomes" id="UP000000763"/>
    </source>
</evidence>
<evidence type="ECO:0000256" key="1">
    <source>
        <dbReference type="ARBA" id="ARBA00000189"/>
    </source>
</evidence>
<dbReference type="SMR" id="A0A8J8YSK2"/>
<dbReference type="GO" id="GO:0140825">
    <property type="term" value="F:lactoperoxidase activity"/>
    <property type="evidence" value="ECO:0007669"/>
    <property type="project" value="UniProtKB-EC"/>
</dbReference>
<evidence type="ECO:0000256" key="3">
    <source>
        <dbReference type="ARBA" id="ARBA00022559"/>
    </source>
</evidence>
<dbReference type="PROSITE" id="PS00435">
    <property type="entry name" value="PEROXIDASE_1"/>
    <property type="match status" value="1"/>
</dbReference>
<keyword evidence="5 15" id="KW-0479">Metal-binding</keyword>
<evidence type="ECO:0000256" key="10">
    <source>
        <dbReference type="ARBA" id="ARBA00023180"/>
    </source>
</evidence>
<feature type="disulfide bond" evidence="17">
    <location>
        <begin position="85"/>
        <end position="90"/>
    </location>
</feature>
<dbReference type="InterPro" id="IPR019794">
    <property type="entry name" value="Peroxidases_AS"/>
</dbReference>
<feature type="disulfide bond" evidence="17">
    <location>
        <begin position="217"/>
        <end position="249"/>
    </location>
</feature>
<feature type="disulfide bond" evidence="17">
    <location>
        <begin position="52"/>
        <end position="132"/>
    </location>
</feature>
<evidence type="ECO:0000313" key="23">
    <source>
        <dbReference type="EMBL" id="EAZ11329.1"/>
    </source>
</evidence>
<reference evidence="22 24" key="2">
    <citation type="journal article" date="2005" name="Nature">
        <title>The map-based sequence of the rice genome.</title>
        <authorList>
            <consortium name="International rice genome sequencing project (IRGSP)"/>
            <person name="Matsumoto T."/>
            <person name="Wu J."/>
            <person name="Kanamori H."/>
            <person name="Katayose Y."/>
            <person name="Fujisawa M."/>
            <person name="Namiki N."/>
            <person name="Mizuno H."/>
            <person name="Yamamoto K."/>
            <person name="Antonio B.A."/>
            <person name="Baba T."/>
            <person name="Sakata K."/>
            <person name="Nagamura Y."/>
            <person name="Aoki H."/>
            <person name="Arikawa K."/>
            <person name="Arita K."/>
            <person name="Bito T."/>
            <person name="Chiden Y."/>
            <person name="Fujitsuka N."/>
            <person name="Fukunaka R."/>
            <person name="Hamada M."/>
            <person name="Harada C."/>
            <person name="Hayashi A."/>
            <person name="Hijishita S."/>
            <person name="Honda M."/>
            <person name="Hosokawa S."/>
            <person name="Ichikawa Y."/>
            <person name="Idonuma A."/>
            <person name="Iijima M."/>
            <person name="Ikeda M."/>
            <person name="Ikeno M."/>
            <person name="Ito K."/>
            <person name="Ito S."/>
            <person name="Ito T."/>
            <person name="Ito Y."/>
            <person name="Ito Y."/>
            <person name="Iwabuchi A."/>
            <person name="Kamiya K."/>
            <person name="Karasawa W."/>
            <person name="Kurita K."/>
            <person name="Katagiri S."/>
            <person name="Kikuta A."/>
            <person name="Kobayashi H."/>
            <person name="Kobayashi N."/>
            <person name="Machita K."/>
            <person name="Maehara T."/>
            <person name="Masukawa M."/>
            <person name="Mizubayashi T."/>
            <person name="Mukai Y."/>
            <person name="Nagasaki H."/>
            <person name="Nagata Y."/>
            <person name="Naito S."/>
            <person name="Nakashima M."/>
            <person name="Nakama Y."/>
            <person name="Nakamichi Y."/>
            <person name="Nakamura M."/>
            <person name="Meguro A."/>
            <person name="Negishi M."/>
            <person name="Ohta I."/>
            <person name="Ohta T."/>
            <person name="Okamoto M."/>
            <person name="Ono N."/>
            <person name="Saji S."/>
            <person name="Sakaguchi M."/>
            <person name="Sakai K."/>
            <person name="Shibata M."/>
            <person name="Shimokawa T."/>
            <person name="Song J."/>
            <person name="Takazaki Y."/>
            <person name="Terasawa K."/>
            <person name="Tsugane M."/>
            <person name="Tsuji K."/>
            <person name="Ueda S."/>
            <person name="Waki K."/>
            <person name="Yamagata H."/>
            <person name="Yamamoto M."/>
            <person name="Yamamoto S."/>
            <person name="Yamane H."/>
            <person name="Yoshiki S."/>
            <person name="Yoshihara R."/>
            <person name="Yukawa K."/>
            <person name="Zhong H."/>
            <person name="Yano M."/>
            <person name="Yuan Q."/>
            <person name="Ouyang S."/>
            <person name="Liu J."/>
            <person name="Jones K.M."/>
            <person name="Gansberger K."/>
            <person name="Moffat K."/>
            <person name="Hill J."/>
            <person name="Bera J."/>
            <person name="Fadrosh D."/>
            <person name="Jin S."/>
            <person name="Johri S."/>
            <person name="Kim M."/>
            <person name="Overton L."/>
            <person name="Reardon M."/>
            <person name="Tsitrin T."/>
            <person name="Vuong H."/>
            <person name="Weaver B."/>
            <person name="Ciecko A."/>
            <person name="Tallon L."/>
            <person name="Jackson J."/>
            <person name="Pai G."/>
            <person name="Aken S.V."/>
            <person name="Utterback T."/>
            <person name="Reidmuller S."/>
            <person name="Feldblyum T."/>
            <person name="Hsiao J."/>
            <person name="Zismann V."/>
            <person name="Iobst S."/>
            <person name="de Vazeille A.R."/>
            <person name="Buell C.R."/>
            <person name="Ying K."/>
            <person name="Li Y."/>
            <person name="Lu T."/>
            <person name="Huang Y."/>
            <person name="Zhao Q."/>
            <person name="Feng Q."/>
            <person name="Zhang L."/>
            <person name="Zhu J."/>
            <person name="Weng Q."/>
            <person name="Mu J."/>
            <person name="Lu Y."/>
            <person name="Fan D."/>
            <person name="Liu Y."/>
            <person name="Guan J."/>
            <person name="Zhang Y."/>
            <person name="Yu S."/>
            <person name="Liu X."/>
            <person name="Zhang Y."/>
            <person name="Hong G."/>
            <person name="Han B."/>
            <person name="Choisne N."/>
            <person name="Demange N."/>
            <person name="Orjeda G."/>
            <person name="Samain S."/>
            <person name="Cattolico L."/>
            <person name="Pelletier E."/>
            <person name="Couloux A."/>
            <person name="Segurens B."/>
            <person name="Wincker P."/>
            <person name="D'Hont A."/>
            <person name="Scarpelli C."/>
            <person name="Weissenbach J."/>
            <person name="Salanoubat M."/>
            <person name="Quetier F."/>
            <person name="Yu Y."/>
            <person name="Kim H.R."/>
            <person name="Rambo T."/>
            <person name="Currie J."/>
            <person name="Collura K."/>
            <person name="Luo M."/>
            <person name="Yang T."/>
            <person name="Ammiraju J.S.S."/>
            <person name="Engler F."/>
            <person name="Soderlund C."/>
            <person name="Wing R.A."/>
            <person name="Palmer L.E."/>
            <person name="de la Bastide M."/>
            <person name="Spiegel L."/>
            <person name="Nascimento L."/>
            <person name="Zutavern T."/>
            <person name="O'Shaughnessy A."/>
            <person name="Dike S."/>
            <person name="Dedhia N."/>
            <person name="Preston R."/>
            <person name="Balija V."/>
            <person name="McCombie W.R."/>
            <person name="Chow T."/>
            <person name="Chen H."/>
            <person name="Chung M."/>
            <person name="Chen C."/>
            <person name="Shaw J."/>
            <person name="Wu H."/>
            <person name="Hsiao K."/>
            <person name="Chao Y."/>
            <person name="Chu M."/>
            <person name="Cheng C."/>
            <person name="Hour A."/>
            <person name="Lee P."/>
            <person name="Lin S."/>
            <person name="Lin Y."/>
            <person name="Liou J."/>
            <person name="Liu S."/>
            <person name="Hsing Y."/>
            <person name="Raghuvanshi S."/>
            <person name="Mohanty A."/>
            <person name="Bharti A.K."/>
            <person name="Gaur A."/>
            <person name="Gupta V."/>
            <person name="Kumar D."/>
            <person name="Ravi V."/>
            <person name="Vij S."/>
            <person name="Kapur A."/>
            <person name="Khurana P."/>
            <person name="Khurana P."/>
            <person name="Khurana J.P."/>
            <person name="Tyagi A.K."/>
            <person name="Gaikwad K."/>
            <person name="Singh A."/>
            <person name="Dalal V."/>
            <person name="Srivastava S."/>
            <person name="Dixit A."/>
            <person name="Pal A.K."/>
            <person name="Ghazi I.A."/>
            <person name="Yadav M."/>
            <person name="Pandit A."/>
            <person name="Bhargava A."/>
            <person name="Sureshbabu K."/>
            <person name="Batra K."/>
            <person name="Sharma T.R."/>
            <person name="Mohapatra T."/>
            <person name="Singh N.K."/>
            <person name="Messing J."/>
            <person name="Nelson A.B."/>
            <person name="Fuks G."/>
            <person name="Kavchok S."/>
            <person name="Keizer G."/>
            <person name="Linton E."/>
            <person name="Llaca V."/>
            <person name="Song R."/>
            <person name="Tanyolac B."/>
            <person name="Young S."/>
            <person name="Ho-Il K."/>
            <person name="Hahn J.H."/>
            <person name="Sangsakoo G."/>
            <person name="Vanavichit A."/>
            <person name="de Mattos Luiz.A.T."/>
            <person name="Zimmer P.D."/>
            <person name="Malone G."/>
            <person name="Dellagostin O."/>
            <person name="de Oliveira A.C."/>
            <person name="Bevan M."/>
            <person name="Bancroft I."/>
            <person name="Minx P."/>
            <person name="Cordum H."/>
            <person name="Wilson R."/>
            <person name="Cheng Z."/>
            <person name="Jin W."/>
            <person name="Jiang J."/>
            <person name="Leong S.A."/>
            <person name="Iwama H."/>
            <person name="Gojobori T."/>
            <person name="Itoh T."/>
            <person name="Niimura Y."/>
            <person name="Fujii Y."/>
            <person name="Habara T."/>
            <person name="Sakai H."/>
            <person name="Sato Y."/>
            <person name="Wilson G."/>
            <person name="Kumar K."/>
            <person name="McCouch S."/>
            <person name="Juretic N."/>
            <person name="Hoen D."/>
            <person name="Wright S."/>
            <person name="Bruskiewich R."/>
            <person name="Bureau T."/>
            <person name="Miyao A."/>
            <person name="Hirochika H."/>
            <person name="Nishikawa T."/>
            <person name="Kadowaki K."/>
            <person name="Sugiura M."/>
            <person name="Burr B."/>
            <person name="Sasaki T."/>
        </authorList>
    </citation>
    <scope>NUCLEOTIDE SEQUENCE [LARGE SCALE GENOMIC DNA]</scope>
    <source>
        <strain evidence="24">cv. Nipponbare</strain>
    </source>
</reference>
<accession>A0A8J8YSK2</accession>
<dbReference type="Gene3D" id="1.10.520.10">
    <property type="match status" value="1"/>
</dbReference>
<evidence type="ECO:0000256" key="5">
    <source>
        <dbReference type="ARBA" id="ARBA00022723"/>
    </source>
</evidence>
<dbReference type="InterPro" id="IPR000823">
    <property type="entry name" value="Peroxidase_pln"/>
</dbReference>
<dbReference type="Gene3D" id="1.10.420.10">
    <property type="entry name" value="Peroxidase, domain 2"/>
    <property type="match status" value="1"/>
</dbReference>
<feature type="binding site" evidence="14">
    <location>
        <position position="180"/>
    </location>
    <ligand>
        <name>substrate</name>
    </ligand>
</feature>
<dbReference type="GeneID" id="4325127"/>
<dbReference type="PROSITE" id="PS00436">
    <property type="entry name" value="PEROXIDASE_2"/>
    <property type="match status" value="1"/>
</dbReference>
<keyword evidence="4 18" id="KW-0349">Heme</keyword>
<gene>
    <name evidence="22" type="ordered locus">Os01g0263000</name>
    <name evidence="23" type="ORF">OsJ_01193</name>
    <name evidence="21" type="ORF">P0453A06.3</name>
    <name evidence="20" type="ORF">P0469E09.29</name>
</gene>
<dbReference type="PRINTS" id="PR00461">
    <property type="entry name" value="PLPEROXIDASE"/>
</dbReference>
<evidence type="ECO:0000313" key="21">
    <source>
        <dbReference type="EMBL" id="BAA92497.1"/>
    </source>
</evidence>
<evidence type="ECO:0000256" key="13">
    <source>
        <dbReference type="PIRSR" id="PIRSR600823-1"/>
    </source>
</evidence>
<dbReference type="Proteomes" id="UP000817658">
    <property type="component" value="Chromosome 1"/>
</dbReference>
<dbReference type="EMBL" id="AP001366">
    <property type="protein sequence ID" value="BAA92422.1"/>
    <property type="molecule type" value="Genomic_DNA"/>
</dbReference>
<protein>
    <recommendedName>
        <fullName evidence="18">Peroxidase</fullName>
        <ecNumber evidence="18">1.11.1.7</ecNumber>
    </recommendedName>
</protein>
<dbReference type="FunFam" id="1.10.420.10:FF:000001">
    <property type="entry name" value="Peroxidase"/>
    <property type="match status" value="1"/>
</dbReference>
<evidence type="ECO:0000256" key="17">
    <source>
        <dbReference type="PIRSR" id="PIRSR600823-5"/>
    </source>
</evidence>
<comment type="similarity">
    <text evidence="18">Belongs to the peroxidase family. Classical plant (class III) peroxidase subfamily.</text>
</comment>
<feature type="active site" description="Proton acceptor" evidence="13">
    <location>
        <position position="83"/>
    </location>
</feature>
<dbReference type="OrthoDB" id="2113341at2759"/>
<dbReference type="GO" id="GO:0046872">
    <property type="term" value="F:metal ion binding"/>
    <property type="evidence" value="ECO:0007669"/>
    <property type="project" value="UniProtKB-UniRule"/>
</dbReference>
<comment type="catalytic activity">
    <reaction evidence="1 18">
        <text>2 a phenolic donor + H2O2 = 2 a phenolic radical donor + 2 H2O</text>
        <dbReference type="Rhea" id="RHEA:56136"/>
        <dbReference type="ChEBI" id="CHEBI:15377"/>
        <dbReference type="ChEBI" id="CHEBI:16240"/>
        <dbReference type="ChEBI" id="CHEBI:139520"/>
        <dbReference type="ChEBI" id="CHEBI:139521"/>
        <dbReference type="EC" id="1.11.1.7"/>
    </reaction>
</comment>
<keyword evidence="18" id="KW-0732">Signal</keyword>
<dbReference type="InterPro" id="IPR002016">
    <property type="entry name" value="Haem_peroxidase"/>
</dbReference>
<dbReference type="EMBL" id="AP008207">
    <property type="protein sequence ID" value="BAF04569.1"/>
    <property type="molecule type" value="Genomic_DNA"/>
</dbReference>
<dbReference type="KEGG" id="dosa:Os01g0263000"/>
<keyword evidence="18" id="KW-0964">Secreted</keyword>
<dbReference type="CDD" id="cd00693">
    <property type="entry name" value="secretory_peroxidase"/>
    <property type="match status" value="1"/>
</dbReference>
<dbReference type="OMA" id="TYYNGLK"/>
<dbReference type="Gramene" id="Os01t0263000-00">
    <property type="protein sequence ID" value="Os01t0263000-00"/>
    <property type="gene ID" value="Os01g0263000"/>
</dbReference>
<dbReference type="PRINTS" id="PR00458">
    <property type="entry name" value="PEROXIDASE"/>
</dbReference>
<reference evidence="22" key="6">
    <citation type="journal article" date="2008" name="Nucleic Acids Res.">
        <title>The Rice Annotation Project Database (RAP-DB): 2008 update.</title>
        <authorList>
            <consortium name="The Rice Annotation Project (RAP)"/>
            <person name="Tanaka T."/>
            <person name="Antonio B.A."/>
            <person name="Kikuchi S."/>
            <person name="Matsumoto T."/>
            <person name="Nagamura Y."/>
            <person name="Numa H."/>
            <person name="Sakai H."/>
            <person name="Wu J."/>
            <person name="Itoh T."/>
            <person name="Sasaki T."/>
            <person name="Aono R."/>
            <person name="Fujii Y."/>
            <person name="Habara T."/>
            <person name="Harada E."/>
            <person name="Kanno M."/>
            <person name="Kawahara Y."/>
            <person name="Kawashima H."/>
            <person name="Kubooka H."/>
            <person name="Matsuya A."/>
            <person name="Nakaoka H."/>
            <person name="Saichi N."/>
            <person name="Sanbonmatsu R."/>
            <person name="Sato Y."/>
            <person name="Shinso Y."/>
            <person name="Suzuki M."/>
            <person name="Takeda J."/>
            <person name="Tanino M."/>
            <person name="Todokoro F."/>
            <person name="Yamaguchi K."/>
            <person name="Yamamoto N."/>
            <person name="Yamasaki C."/>
            <person name="Imanishi T."/>
            <person name="Okido T."/>
            <person name="Tada M."/>
            <person name="Ikeo K."/>
            <person name="Tateno Y."/>
            <person name="Gojobori T."/>
            <person name="Lin Y.C."/>
            <person name="Wei F.J."/>
            <person name="Hsing Y.I."/>
            <person name="Zhao Q."/>
            <person name="Han B."/>
            <person name="Kramer M.R."/>
            <person name="McCombie R.W."/>
            <person name="Lonsdale D."/>
            <person name="O'Donovan C.C."/>
            <person name="Whitfield E.J."/>
            <person name="Apweiler R."/>
            <person name="Koyanagi K.O."/>
            <person name="Khurana J.P."/>
            <person name="Raghuvanshi S."/>
            <person name="Singh N.K."/>
            <person name="Tyagi A.K."/>
            <person name="Haberer G."/>
            <person name="Fujisawa M."/>
            <person name="Hosokawa S."/>
            <person name="Ito Y."/>
            <person name="Ikawa H."/>
            <person name="Shibata M."/>
            <person name="Yamamoto M."/>
            <person name="Bruskiewich R.M."/>
            <person name="Hoen D.R."/>
            <person name="Bureau TE."/>
            <person name="Namiki N."/>
            <person name="Ohyanagi H."/>
            <person name="Sakai Y."/>
            <person name="Nobushima S."/>
            <person name="Sakata K."/>
            <person name="Barrero R.A."/>
            <person name="Sato Y."/>
            <person name="Souvorov A."/>
            <person name="Smith-White B."/>
            <person name="Tatusova T."/>
            <person name="An S."/>
            <person name="An G."/>
            <person name="OOta S."/>
            <person name="Fuks G."/>
            <person name="Messing J."/>
            <person name="Christie K.R."/>
            <person name="Lieberherr D."/>
            <person name="Kim H."/>
            <person name="Zuccolo A."/>
            <person name="Wing R.A."/>
            <person name="Nobuta K."/>
            <person name="Green P.J."/>
            <person name="Lu C."/>
            <person name="Meyers BC."/>
            <person name="Chaparro C."/>
            <person name="Piegu B."/>
            <person name="Panaud O."/>
            <person name="Echeverria M."/>
        </authorList>
    </citation>
    <scope>NUCLEOTIDE SEQUENCE</scope>
</reference>
<dbReference type="InterPro" id="IPR019793">
    <property type="entry name" value="Peroxidases_heam-ligand_BS"/>
</dbReference>
<evidence type="ECO:0000313" key="20">
    <source>
        <dbReference type="EMBL" id="BAA92422.1"/>
    </source>
</evidence>
<feature type="binding site" evidence="15">
    <location>
        <position position="91"/>
    </location>
    <ligand>
        <name>Ca(2+)</name>
        <dbReference type="ChEBI" id="CHEBI:29108"/>
        <label>1</label>
    </ligand>
</feature>
<feature type="binding site" evidence="15">
    <location>
        <position position="270"/>
    </location>
    <ligand>
        <name>Ca(2+)</name>
        <dbReference type="ChEBI" id="CHEBI:29108"/>
        <label>2</label>
    </ligand>
</feature>
<feature type="binding site" evidence="15">
    <location>
        <position position="87"/>
    </location>
    <ligand>
        <name>Ca(2+)</name>
        <dbReference type="ChEBI" id="CHEBI:29108"/>
        <label>1</label>
    </ligand>
</feature>
<feature type="binding site" evidence="15">
    <location>
        <position position="89"/>
    </location>
    <ligand>
        <name>Ca(2+)</name>
        <dbReference type="ChEBI" id="CHEBI:29108"/>
        <label>1</label>
    </ligand>
</feature>
<dbReference type="Proteomes" id="UP000000763">
    <property type="component" value="Chromosome 1"/>
</dbReference>
<reference evidence="23" key="3">
    <citation type="journal article" date="2005" name="PLoS Biol.">
        <title>The genomes of Oryza sativa: a history of duplications.</title>
        <authorList>
            <person name="Yu J."/>
            <person name="Wang J."/>
            <person name="Lin W."/>
            <person name="Li S."/>
            <person name="Li H."/>
            <person name="Zhou J."/>
            <person name="Ni P."/>
            <person name="Dong W."/>
            <person name="Hu S."/>
            <person name="Zeng C."/>
            <person name="Zhang J."/>
            <person name="Zhang Y."/>
            <person name="Li R."/>
            <person name="Xu Z."/>
            <person name="Li S."/>
            <person name="Li X."/>
            <person name="Zheng H."/>
            <person name="Cong L."/>
            <person name="Lin L."/>
            <person name="Yin J."/>
            <person name="Geng J."/>
            <person name="Li G."/>
            <person name="Shi J."/>
            <person name="Liu J."/>
            <person name="Lv H."/>
            <person name="Li J."/>
            <person name="Wang J."/>
            <person name="Deng Y."/>
            <person name="Ran L."/>
            <person name="Shi X."/>
            <person name="Wang X."/>
            <person name="Wu Q."/>
            <person name="Li C."/>
            <person name="Ren X."/>
            <person name="Wang J."/>
            <person name="Wang X."/>
            <person name="Li D."/>
            <person name="Liu D."/>
            <person name="Zhang X."/>
            <person name="Ji Z."/>
            <person name="Zhao W."/>
            <person name="Sun Y."/>
            <person name="Zhang Z."/>
            <person name="Bao J."/>
            <person name="Han Y."/>
            <person name="Dong L."/>
            <person name="Ji J."/>
            <person name="Chen P."/>
            <person name="Wu S."/>
            <person name="Liu J."/>
            <person name="Xiao Y."/>
            <person name="Bu D."/>
            <person name="Tan J."/>
            <person name="Yang L."/>
            <person name="Ye C."/>
            <person name="Zhang J."/>
            <person name="Xu J."/>
            <person name="Zhou Y."/>
            <person name="Yu Y."/>
            <person name="Zhang B."/>
            <person name="Zhuang S."/>
            <person name="Wei H."/>
            <person name="Liu B."/>
            <person name="Lei M."/>
            <person name="Yu H."/>
            <person name="Li Y."/>
            <person name="Xu H."/>
            <person name="Wei S."/>
            <person name="He X."/>
            <person name="Fang L."/>
            <person name="Zhang Z."/>
            <person name="Zhang Y."/>
            <person name="Huang X."/>
            <person name="Su Z."/>
            <person name="Tong W."/>
            <person name="Li J."/>
            <person name="Tong Z."/>
            <person name="Li S."/>
            <person name="Ye J."/>
            <person name="Wang L."/>
            <person name="Fang L."/>
            <person name="Lei T."/>
            <person name="Chen C."/>
            <person name="Chen H."/>
            <person name="Xu Z."/>
            <person name="Li H."/>
            <person name="Huang H."/>
            <person name="Zhang F."/>
            <person name="Xu H."/>
            <person name="Li N."/>
            <person name="Zhao C."/>
            <person name="Li S."/>
            <person name="Dong L."/>
            <person name="Huang Y."/>
            <person name="Li L."/>
            <person name="Xi Y."/>
            <person name="Qi Q."/>
            <person name="Li W."/>
            <person name="Zhang B."/>
            <person name="Hu W."/>
            <person name="Zhang Y."/>
            <person name="Tian X."/>
            <person name="Jiao Y."/>
            <person name="Liang X."/>
            <person name="Jin J."/>
            <person name="Gao L."/>
            <person name="Zheng W."/>
            <person name="Hao B."/>
            <person name="Liu S."/>
            <person name="Wang W."/>
            <person name="Yuan L."/>
            <person name="Cao M."/>
            <person name="McDermott J."/>
            <person name="Samudrala R."/>
            <person name="Wang J."/>
            <person name="Wong G.K."/>
            <person name="Yang H."/>
        </authorList>
    </citation>
    <scope>NUCLEOTIDE SEQUENCE [LARGE SCALE GENOMIC DNA]</scope>
</reference>
<dbReference type="AlphaFoldDB" id="A0A8J8YSK2"/>
<reference evidence="22" key="10">
    <citation type="submission" date="2012-08" db="EMBL/GenBank/DDBJ databases">
        <title>The Second Rice Annotation Project Meeting (RAP2).</title>
        <authorList>
            <consortium name="The Rice Annotation Project (RAP)"/>
        </authorList>
    </citation>
    <scope>NUCLEOTIDE SEQUENCE</scope>
</reference>
<dbReference type="FunFam" id="1.10.520.10:FF:000001">
    <property type="entry name" value="Peroxidase"/>
    <property type="match status" value="1"/>
</dbReference>
<evidence type="ECO:0000256" key="4">
    <source>
        <dbReference type="ARBA" id="ARBA00022617"/>
    </source>
</evidence>
<dbReference type="GO" id="GO:0042744">
    <property type="term" value="P:hydrogen peroxide catabolic process"/>
    <property type="evidence" value="ECO:0007669"/>
    <property type="project" value="UniProtKB-KW"/>
</dbReference>
<evidence type="ECO:0000256" key="8">
    <source>
        <dbReference type="ARBA" id="ARBA00023004"/>
    </source>
</evidence>
<reference evidence="22" key="9">
    <citation type="submission" date="2012-08" db="EMBL/GenBank/DDBJ databases">
        <title>Oryza sativa nipponbare(GA3) genomic DNA, chromosome 1.</title>
        <authorList>
            <consortium name="IRGSP(International Rice Genome Sequencing Project)"/>
        </authorList>
    </citation>
    <scope>NUCLEOTIDE SEQUENCE</scope>
</reference>
<evidence type="ECO:0000256" key="16">
    <source>
        <dbReference type="PIRSR" id="PIRSR600823-4"/>
    </source>
</evidence>
<reference evidence="24" key="7">
    <citation type="journal article" date="2008" name="Nucleic Acids Res.">
        <title>The rice annotation project database (RAP-DB): 2008 update.</title>
        <authorList>
            <consortium name="The rice annotation project (RAP)"/>
        </authorList>
    </citation>
    <scope>GENOME REANNOTATION</scope>
    <source>
        <strain evidence="24">cv. Nipponbare</strain>
    </source>
</reference>
<feature type="binding site" evidence="15">
    <location>
        <position position="105"/>
    </location>
    <ligand>
        <name>Ca(2+)</name>
        <dbReference type="ChEBI" id="CHEBI:29108"/>
        <label>1</label>
    </ligand>
</feature>
<dbReference type="GO" id="GO:0006979">
    <property type="term" value="P:response to oxidative stress"/>
    <property type="evidence" value="ECO:0007669"/>
    <property type="project" value="UniProtKB-UniRule"/>
</dbReference>
<keyword evidence="7 18" id="KW-0560">Oxidoreductase</keyword>
<keyword evidence="3 18" id="KW-0575">Peroxidase</keyword>
<feature type="binding site" evidence="15">
    <location>
        <position position="265"/>
    </location>
    <ligand>
        <name>Ca(2+)</name>
        <dbReference type="ChEBI" id="CHEBI:29108"/>
        <label>2</label>
    </ligand>
</feature>
<feature type="site" description="Transition state stabilizer" evidence="16">
    <location>
        <position position="79"/>
    </location>
</feature>
<feature type="signal peptide" evidence="18">
    <location>
        <begin position="1"/>
        <end position="23"/>
    </location>
</feature>